<dbReference type="PANTHER" id="PTHR10746">
    <property type="entry name" value="50S RIBOSOMAL PROTEIN L4"/>
    <property type="match status" value="1"/>
</dbReference>
<reference evidence="6" key="1">
    <citation type="submission" date="2018-03" db="EMBL/GenBank/DDBJ databases">
        <authorList>
            <person name="Guldener U."/>
        </authorList>
    </citation>
    <scope>NUCLEOTIDE SEQUENCE</scope>
</reference>
<evidence type="ECO:0000256" key="5">
    <source>
        <dbReference type="SAM" id="MobiDB-lite"/>
    </source>
</evidence>
<dbReference type="PANTHER" id="PTHR10746:SF6">
    <property type="entry name" value="LARGE RIBOSOMAL SUBUNIT PROTEIN UL4M"/>
    <property type="match status" value="1"/>
</dbReference>
<keyword evidence="7" id="KW-1185">Reference proteome</keyword>
<feature type="region of interest" description="Disordered" evidence="5">
    <location>
        <begin position="110"/>
        <end position="157"/>
    </location>
</feature>
<evidence type="ECO:0000256" key="1">
    <source>
        <dbReference type="ARBA" id="ARBA00010528"/>
    </source>
</evidence>
<dbReference type="GO" id="GO:0005840">
    <property type="term" value="C:ribosome"/>
    <property type="evidence" value="ECO:0007669"/>
    <property type="project" value="UniProtKB-KW"/>
</dbReference>
<dbReference type="Pfam" id="PF00573">
    <property type="entry name" value="Ribosomal_L4"/>
    <property type="match status" value="1"/>
</dbReference>
<keyword evidence="2 6" id="KW-0689">Ribosomal protein</keyword>
<dbReference type="InterPro" id="IPR013005">
    <property type="entry name" value="Ribosomal_uL4-like"/>
</dbReference>
<evidence type="ECO:0000256" key="3">
    <source>
        <dbReference type="ARBA" id="ARBA00023274"/>
    </source>
</evidence>
<proteinExistence type="inferred from homology"/>
<dbReference type="GO" id="GO:0003735">
    <property type="term" value="F:structural constituent of ribosome"/>
    <property type="evidence" value="ECO:0007669"/>
    <property type="project" value="InterPro"/>
</dbReference>
<organism evidence="6 7">
    <name type="scientific">Cephalotrichum gorgonifer</name>
    <dbReference type="NCBI Taxonomy" id="2041049"/>
    <lineage>
        <taxon>Eukaryota</taxon>
        <taxon>Fungi</taxon>
        <taxon>Dikarya</taxon>
        <taxon>Ascomycota</taxon>
        <taxon>Pezizomycotina</taxon>
        <taxon>Sordariomycetes</taxon>
        <taxon>Hypocreomycetidae</taxon>
        <taxon>Microascales</taxon>
        <taxon>Microascaceae</taxon>
        <taxon>Cephalotrichum</taxon>
    </lineage>
</organism>
<protein>
    <recommendedName>
        <fullName evidence="4">Large ribosomal subunit protein uL4m</fullName>
    </recommendedName>
</protein>
<evidence type="ECO:0000256" key="2">
    <source>
        <dbReference type="ARBA" id="ARBA00022980"/>
    </source>
</evidence>
<evidence type="ECO:0000313" key="7">
    <source>
        <dbReference type="Proteomes" id="UP001187682"/>
    </source>
</evidence>
<dbReference type="GO" id="GO:0006412">
    <property type="term" value="P:translation"/>
    <property type="evidence" value="ECO:0007669"/>
    <property type="project" value="InterPro"/>
</dbReference>
<comment type="caution">
    <text evidence="6">The sequence shown here is derived from an EMBL/GenBank/DDBJ whole genome shotgun (WGS) entry which is preliminary data.</text>
</comment>
<accession>A0AAE8N7Y9</accession>
<keyword evidence="3" id="KW-0687">Ribonucleoprotein</keyword>
<dbReference type="GO" id="GO:1990904">
    <property type="term" value="C:ribonucleoprotein complex"/>
    <property type="evidence" value="ECO:0007669"/>
    <property type="project" value="UniProtKB-KW"/>
</dbReference>
<gene>
    <name evidence="6" type="ORF">DNG_09572</name>
</gene>
<dbReference type="FunFam" id="3.40.1370.10:FF:000016">
    <property type="entry name" value="60S ribosomal protein L4, mitochondrial"/>
    <property type="match status" value="1"/>
</dbReference>
<dbReference type="EMBL" id="ONZQ02000017">
    <property type="protein sequence ID" value="SPO06878.1"/>
    <property type="molecule type" value="Genomic_DNA"/>
</dbReference>
<evidence type="ECO:0000256" key="4">
    <source>
        <dbReference type="ARBA" id="ARBA00040565"/>
    </source>
</evidence>
<name>A0AAE8N7Y9_9PEZI</name>
<dbReference type="Proteomes" id="UP001187682">
    <property type="component" value="Unassembled WGS sequence"/>
</dbReference>
<evidence type="ECO:0000313" key="6">
    <source>
        <dbReference type="EMBL" id="SPO06878.1"/>
    </source>
</evidence>
<dbReference type="SUPFAM" id="SSF52166">
    <property type="entry name" value="Ribosomal protein L4"/>
    <property type="match status" value="1"/>
</dbReference>
<dbReference type="InterPro" id="IPR023574">
    <property type="entry name" value="Ribosomal_uL4_dom_sf"/>
</dbReference>
<dbReference type="Gene3D" id="3.40.1370.10">
    <property type="match status" value="1"/>
</dbReference>
<comment type="similarity">
    <text evidence="1">Belongs to the universal ribosomal protein uL4 family.</text>
</comment>
<dbReference type="InterPro" id="IPR002136">
    <property type="entry name" value="Ribosomal_uL4"/>
</dbReference>
<sequence length="320" mass="35152">MAGTGARGLNEAMKALSISASATRTSLRTSTFTQRASLPSYIRSLATEAPSQSAVPTWHPTSTVPLTIHSFPSLEPLYVESHPTKHLHLPLRRDLLHLAIIHEASKARQGTASSKTRYEVHGSHRKIRPQKGTGRARQGSKQSPLIRGGGKTFGPHPRDFSTKLTRKVYDKAWRTALSYRYRRGELVVCQDGMELALAEDFWALVDEGYIKGDLRTSYLRKQAKQLMEAHGWGRPFGRTLFVTSTPRTALFEAITASGEDGRALEVSDVDVKDILTEGRVVVEREALKRMIAEHQSDLVTHVAVGGLVGVDGGLLTHAAS</sequence>
<dbReference type="AlphaFoldDB" id="A0AAE8N7Y9"/>